<sequence>MKSINNIISIALAVLSFSCSSLLEVDPKSSVKMDDYWQNGLDAEAAIMGCYRTFGDETKRLVCWGDGRGDILYGGEGATFDDIFNNVRRNGITELSESANWQSMYSVINQANQIIVNTPKIVDRDNSFTVVERDNIMAEAYFMRALAHFYLARVFESAPYVKVPTTSASQDFHNAPISQMEMFENVIADLDSALALDIVIDYQVDERQNHGRATRGAVYSMKTDVYLWMKDYANAVVSADSVLSIPRYQLQTGETWVDLFRVGNQPESIFELQYDVVYLVENDLLQIFNRRDNREGGVPYGSQIYKTNFRNKKYWEADNANNIDNIRGINASYSGEGTIPWKYVGISDTEVRRNRDVNYILYRLAGVMLNKAEALNRLGRKQEALDIVNQIRARAGIQPANDYQKNNPRFLSPRDYMETIEDAIMDEKARELAYEGSRWFDLVRLSKRRGNADYMRNALSLYGYNWIDGVLPQESIDIISSIVDEPRSWYWPYYYKEVQSNRNISQKPYYTGK</sequence>
<evidence type="ECO:0000259" key="8">
    <source>
        <dbReference type="Pfam" id="PF14322"/>
    </source>
</evidence>
<proteinExistence type="inferred from homology"/>
<dbReference type="AlphaFoldDB" id="A0A7X8SPI9"/>
<evidence type="ECO:0000256" key="4">
    <source>
        <dbReference type="ARBA" id="ARBA00023136"/>
    </source>
</evidence>
<keyword evidence="3 6" id="KW-0732">Signal</keyword>
<reference evidence="9 10" key="1">
    <citation type="submission" date="2020-04" db="EMBL/GenBank/DDBJ databases">
        <title>Flammeovirga sp. SR4, a novel species isolated from seawater.</title>
        <authorList>
            <person name="Wang X."/>
        </authorList>
    </citation>
    <scope>NUCLEOTIDE SEQUENCE [LARGE SCALE GENOMIC DNA]</scope>
    <source>
        <strain evidence="9 10">SR4</strain>
    </source>
</reference>
<evidence type="ECO:0000256" key="5">
    <source>
        <dbReference type="ARBA" id="ARBA00023237"/>
    </source>
</evidence>
<protein>
    <submittedName>
        <fullName evidence="9">RagB/SusD family nutrient uptake outer membrane protein</fullName>
    </submittedName>
</protein>
<keyword evidence="5" id="KW-0998">Cell outer membrane</keyword>
<accession>A0A7X8SPI9</accession>
<dbReference type="RefSeq" id="WP_168884671.1">
    <property type="nucleotide sequence ID" value="NZ_JABAIL010000009.1"/>
</dbReference>
<evidence type="ECO:0000313" key="10">
    <source>
        <dbReference type="Proteomes" id="UP000585050"/>
    </source>
</evidence>
<comment type="caution">
    <text evidence="9">The sequence shown here is derived from an EMBL/GenBank/DDBJ whole genome shotgun (WGS) entry which is preliminary data.</text>
</comment>
<evidence type="ECO:0000256" key="3">
    <source>
        <dbReference type="ARBA" id="ARBA00022729"/>
    </source>
</evidence>
<comment type="similarity">
    <text evidence="2">Belongs to the SusD family.</text>
</comment>
<dbReference type="Proteomes" id="UP000585050">
    <property type="component" value="Unassembled WGS sequence"/>
</dbReference>
<dbReference type="SUPFAM" id="SSF48452">
    <property type="entry name" value="TPR-like"/>
    <property type="match status" value="1"/>
</dbReference>
<feature type="domain" description="SusD-like N-terminal" evidence="8">
    <location>
        <begin position="99"/>
        <end position="227"/>
    </location>
</feature>
<keyword evidence="10" id="KW-1185">Reference proteome</keyword>
<evidence type="ECO:0000259" key="7">
    <source>
        <dbReference type="Pfam" id="PF07980"/>
    </source>
</evidence>
<dbReference type="Pfam" id="PF14322">
    <property type="entry name" value="SusD-like_3"/>
    <property type="match status" value="1"/>
</dbReference>
<dbReference type="InterPro" id="IPR011990">
    <property type="entry name" value="TPR-like_helical_dom_sf"/>
</dbReference>
<feature type="signal peptide" evidence="6">
    <location>
        <begin position="1"/>
        <end position="23"/>
    </location>
</feature>
<gene>
    <name evidence="9" type="ORF">HGP29_22340</name>
</gene>
<dbReference type="PROSITE" id="PS51257">
    <property type="entry name" value="PROKAR_LIPOPROTEIN"/>
    <property type="match status" value="1"/>
</dbReference>
<organism evidence="9 10">
    <name type="scientific">Flammeovirga agarivorans</name>
    <dbReference type="NCBI Taxonomy" id="2726742"/>
    <lineage>
        <taxon>Bacteria</taxon>
        <taxon>Pseudomonadati</taxon>
        <taxon>Bacteroidota</taxon>
        <taxon>Cytophagia</taxon>
        <taxon>Cytophagales</taxon>
        <taxon>Flammeovirgaceae</taxon>
        <taxon>Flammeovirga</taxon>
    </lineage>
</organism>
<dbReference type="InterPro" id="IPR012944">
    <property type="entry name" value="SusD_RagB_dom"/>
</dbReference>
<keyword evidence="4" id="KW-0472">Membrane</keyword>
<feature type="domain" description="RagB/SusD" evidence="7">
    <location>
        <begin position="311"/>
        <end position="510"/>
    </location>
</feature>
<dbReference type="EMBL" id="JABAIL010000009">
    <property type="protein sequence ID" value="NLR93957.1"/>
    <property type="molecule type" value="Genomic_DNA"/>
</dbReference>
<dbReference type="InterPro" id="IPR033985">
    <property type="entry name" value="SusD-like_N"/>
</dbReference>
<dbReference type="GO" id="GO:0009279">
    <property type="term" value="C:cell outer membrane"/>
    <property type="evidence" value="ECO:0007669"/>
    <property type="project" value="UniProtKB-SubCell"/>
</dbReference>
<evidence type="ECO:0000256" key="2">
    <source>
        <dbReference type="ARBA" id="ARBA00006275"/>
    </source>
</evidence>
<name>A0A7X8SPI9_9BACT</name>
<comment type="subcellular location">
    <subcellularLocation>
        <location evidence="1">Cell outer membrane</location>
    </subcellularLocation>
</comment>
<dbReference type="Pfam" id="PF07980">
    <property type="entry name" value="SusD_RagB"/>
    <property type="match status" value="1"/>
</dbReference>
<evidence type="ECO:0000313" key="9">
    <source>
        <dbReference type="EMBL" id="NLR93957.1"/>
    </source>
</evidence>
<evidence type="ECO:0000256" key="6">
    <source>
        <dbReference type="SAM" id="SignalP"/>
    </source>
</evidence>
<evidence type="ECO:0000256" key="1">
    <source>
        <dbReference type="ARBA" id="ARBA00004442"/>
    </source>
</evidence>
<dbReference type="Gene3D" id="1.25.40.390">
    <property type="match status" value="1"/>
</dbReference>
<feature type="chain" id="PRO_5031492125" evidence="6">
    <location>
        <begin position="24"/>
        <end position="513"/>
    </location>
</feature>